<comment type="similarity">
    <text evidence="2">Belongs to the fatty acid desaturase type 2 family.</text>
</comment>
<keyword evidence="13" id="KW-1185">Reference proteome</keyword>
<keyword evidence="9" id="KW-0408">Iron</keyword>
<evidence type="ECO:0000256" key="6">
    <source>
        <dbReference type="ARBA" id="ARBA00022832"/>
    </source>
</evidence>
<comment type="cofactor">
    <cofactor evidence="1">
        <name>Fe(2+)</name>
        <dbReference type="ChEBI" id="CHEBI:29033"/>
    </cofactor>
</comment>
<keyword evidence="11" id="KW-0275">Fatty acid biosynthesis</keyword>
<keyword evidence="7" id="KW-0809">Transit peptide</keyword>
<dbReference type="EMBL" id="QPKB01000001">
    <property type="protein sequence ID" value="RWR74611.1"/>
    <property type="molecule type" value="Genomic_DNA"/>
</dbReference>
<proteinExistence type="inferred from homology"/>
<dbReference type="Proteomes" id="UP000283530">
    <property type="component" value="Unassembled WGS sequence"/>
</dbReference>
<evidence type="ECO:0000256" key="4">
    <source>
        <dbReference type="ARBA" id="ARBA00022516"/>
    </source>
</evidence>
<reference evidence="12 13" key="1">
    <citation type="journal article" date="2019" name="Nat. Plants">
        <title>Stout camphor tree genome fills gaps in understanding of flowering plant genome evolution.</title>
        <authorList>
            <person name="Chaw S.M."/>
            <person name="Liu Y.C."/>
            <person name="Wu Y.W."/>
            <person name="Wang H.Y."/>
            <person name="Lin C.I."/>
            <person name="Wu C.S."/>
            <person name="Ke H.M."/>
            <person name="Chang L.Y."/>
            <person name="Hsu C.Y."/>
            <person name="Yang H.T."/>
            <person name="Sudianto E."/>
            <person name="Hsu M.H."/>
            <person name="Wu K.P."/>
            <person name="Wang L.N."/>
            <person name="Leebens-Mack J.H."/>
            <person name="Tsai I.J."/>
        </authorList>
    </citation>
    <scope>NUCLEOTIDE SEQUENCE [LARGE SCALE GENOMIC DNA]</scope>
    <source>
        <strain evidence="13">cv. Chaw 1501</strain>
        <tissue evidence="12">Young leaves</tissue>
    </source>
</reference>
<keyword evidence="4" id="KW-0444">Lipid biosynthesis</keyword>
<comment type="subunit">
    <text evidence="3">Homodimer.</text>
</comment>
<evidence type="ECO:0000256" key="1">
    <source>
        <dbReference type="ARBA" id="ARBA00001954"/>
    </source>
</evidence>
<dbReference type="STRING" id="337451.A0A3S3PW49"/>
<dbReference type="PANTHER" id="PTHR31155:SF9">
    <property type="entry name" value="STEAROYL-[ACYL-CARRIER-PROTEIN] 9-DESATURASE 7, CHLOROPLASTIC"/>
    <property type="match status" value="1"/>
</dbReference>
<evidence type="ECO:0000256" key="7">
    <source>
        <dbReference type="ARBA" id="ARBA00022946"/>
    </source>
</evidence>
<evidence type="ECO:0000256" key="2">
    <source>
        <dbReference type="ARBA" id="ARBA00008749"/>
    </source>
</evidence>
<dbReference type="InterPro" id="IPR012348">
    <property type="entry name" value="RNR-like"/>
</dbReference>
<dbReference type="InterPro" id="IPR009078">
    <property type="entry name" value="Ferritin-like_SF"/>
</dbReference>
<keyword evidence="5" id="KW-0479">Metal-binding</keyword>
<dbReference type="PANTHER" id="PTHR31155">
    <property type="entry name" value="ACYL- ACYL-CARRIER-PROTEIN DESATURASE-RELATED"/>
    <property type="match status" value="1"/>
</dbReference>
<evidence type="ECO:0000256" key="3">
    <source>
        <dbReference type="ARBA" id="ARBA00011738"/>
    </source>
</evidence>
<keyword evidence="8" id="KW-0560">Oxidoreductase</keyword>
<dbReference type="OrthoDB" id="1924153at2759"/>
<evidence type="ECO:0000313" key="13">
    <source>
        <dbReference type="Proteomes" id="UP000283530"/>
    </source>
</evidence>
<dbReference type="GO" id="GO:0006633">
    <property type="term" value="P:fatty acid biosynthetic process"/>
    <property type="evidence" value="ECO:0007669"/>
    <property type="project" value="UniProtKB-KW"/>
</dbReference>
<dbReference type="Pfam" id="PF03405">
    <property type="entry name" value="FA_desaturase_2"/>
    <property type="match status" value="1"/>
</dbReference>
<dbReference type="AlphaFoldDB" id="A0A3S3PW49"/>
<gene>
    <name evidence="12" type="ORF">CKAN_00294700</name>
</gene>
<evidence type="ECO:0000256" key="11">
    <source>
        <dbReference type="ARBA" id="ARBA00023160"/>
    </source>
</evidence>
<protein>
    <submittedName>
        <fullName evidence="12">Stearoyl-ACP desaturase-like protein 5</fullName>
    </submittedName>
</protein>
<dbReference type="SUPFAM" id="SSF47240">
    <property type="entry name" value="Ferritin-like"/>
    <property type="match status" value="1"/>
</dbReference>
<dbReference type="GO" id="GO:0045300">
    <property type="term" value="F:stearoyl-[ACP] desaturase activity"/>
    <property type="evidence" value="ECO:0007669"/>
    <property type="project" value="InterPro"/>
</dbReference>
<comment type="caution">
    <text evidence="12">The sequence shown here is derived from an EMBL/GenBank/DDBJ whole genome shotgun (WGS) entry which is preliminary data.</text>
</comment>
<accession>A0A3S3PW49</accession>
<dbReference type="GO" id="GO:0009570">
    <property type="term" value="C:chloroplast stroma"/>
    <property type="evidence" value="ECO:0007669"/>
    <property type="project" value="TreeGrafter"/>
</dbReference>
<keyword evidence="10" id="KW-0443">Lipid metabolism</keyword>
<evidence type="ECO:0000256" key="10">
    <source>
        <dbReference type="ARBA" id="ARBA00023098"/>
    </source>
</evidence>
<name>A0A3S3PW49_9MAGN</name>
<evidence type="ECO:0000313" key="12">
    <source>
        <dbReference type="EMBL" id="RWR74611.1"/>
    </source>
</evidence>
<sequence length="102" mass="11835">MEEWAEENLLTMLKPVEKSWQPHDFLPDPCSEDFLDRVMELQNRASDIPDDYYVCLVGDMITEEALPTYLSMVNSFDGVRDETGASLTPWAQWSRSWTAEEN</sequence>
<evidence type="ECO:0000256" key="8">
    <source>
        <dbReference type="ARBA" id="ARBA00023002"/>
    </source>
</evidence>
<dbReference type="Gene3D" id="1.10.620.20">
    <property type="entry name" value="Ribonucleotide Reductase, subunit A"/>
    <property type="match status" value="1"/>
</dbReference>
<evidence type="ECO:0000256" key="5">
    <source>
        <dbReference type="ARBA" id="ARBA00022723"/>
    </source>
</evidence>
<organism evidence="12 13">
    <name type="scientific">Cinnamomum micranthum f. kanehirae</name>
    <dbReference type="NCBI Taxonomy" id="337451"/>
    <lineage>
        <taxon>Eukaryota</taxon>
        <taxon>Viridiplantae</taxon>
        <taxon>Streptophyta</taxon>
        <taxon>Embryophyta</taxon>
        <taxon>Tracheophyta</taxon>
        <taxon>Spermatophyta</taxon>
        <taxon>Magnoliopsida</taxon>
        <taxon>Magnoliidae</taxon>
        <taxon>Laurales</taxon>
        <taxon>Lauraceae</taxon>
        <taxon>Cinnamomum</taxon>
    </lineage>
</organism>
<dbReference type="InterPro" id="IPR005067">
    <property type="entry name" value="Fatty_acid_desaturase-2"/>
</dbReference>
<keyword evidence="6" id="KW-0276">Fatty acid metabolism</keyword>
<dbReference type="GO" id="GO:0046872">
    <property type="term" value="F:metal ion binding"/>
    <property type="evidence" value="ECO:0007669"/>
    <property type="project" value="UniProtKB-KW"/>
</dbReference>
<evidence type="ECO:0000256" key="9">
    <source>
        <dbReference type="ARBA" id="ARBA00023004"/>
    </source>
</evidence>